<dbReference type="Proteomes" id="UP001374579">
    <property type="component" value="Unassembled WGS sequence"/>
</dbReference>
<evidence type="ECO:0000256" key="4">
    <source>
        <dbReference type="ARBA" id="ARBA00022980"/>
    </source>
</evidence>
<reference evidence="11 12" key="1">
    <citation type="submission" date="2024-02" db="EMBL/GenBank/DDBJ databases">
        <title>Chromosome-scale genome assembly of the rough periwinkle Littorina saxatilis.</title>
        <authorList>
            <person name="De Jode A."/>
            <person name="Faria R."/>
            <person name="Formenti G."/>
            <person name="Sims Y."/>
            <person name="Smith T.P."/>
            <person name="Tracey A."/>
            <person name="Wood J.M.D."/>
            <person name="Zagrodzka Z.B."/>
            <person name="Johannesson K."/>
            <person name="Butlin R.K."/>
            <person name="Leder E.H."/>
        </authorList>
    </citation>
    <scope>NUCLEOTIDE SEQUENCE [LARGE SCALE GENOMIC DNA]</scope>
    <source>
        <strain evidence="11">Snail1</strain>
        <tissue evidence="11">Muscle</tissue>
    </source>
</reference>
<evidence type="ECO:0000256" key="5">
    <source>
        <dbReference type="ARBA" id="ARBA00023128"/>
    </source>
</evidence>
<dbReference type="InterPro" id="IPR054302">
    <property type="entry name" value="Ribosomal_bL9m_C"/>
</dbReference>
<evidence type="ECO:0000256" key="8">
    <source>
        <dbReference type="ARBA" id="ARBA00035381"/>
    </source>
</evidence>
<dbReference type="EMBL" id="JBAMIC010000014">
    <property type="protein sequence ID" value="KAK7096513.1"/>
    <property type="molecule type" value="Genomic_DNA"/>
</dbReference>
<evidence type="ECO:0000256" key="7">
    <source>
        <dbReference type="ARBA" id="ARBA00035194"/>
    </source>
</evidence>
<comment type="subcellular location">
    <subcellularLocation>
        <location evidence="1">Mitochondrion</location>
    </subcellularLocation>
</comment>
<proteinExistence type="inferred from homology"/>
<dbReference type="GO" id="GO:0005840">
    <property type="term" value="C:ribosome"/>
    <property type="evidence" value="ECO:0007669"/>
    <property type="project" value="UniProtKB-KW"/>
</dbReference>
<dbReference type="InterPro" id="IPR000244">
    <property type="entry name" value="Ribosomal_bL9"/>
</dbReference>
<dbReference type="InterPro" id="IPR036935">
    <property type="entry name" value="Ribosomal_bL9_N_sf"/>
</dbReference>
<protein>
    <recommendedName>
        <fullName evidence="7">Large ribosomal subunit protein bL9m</fullName>
    </recommendedName>
    <alternativeName>
        <fullName evidence="8">39S ribosomal protein L9, mitochondrial</fullName>
    </alternativeName>
</protein>
<sequence length="257" mass="28953">MFMLRTALQSTRQCSQRLLTTHKDAPLLNLEHVRTTVIMEQMFPPKLARKGALPKVTQKNRMLNFVDRVHAHKTPDITCILTDFVEGVGIRGDTVTVKRRLFRGKLFPAGQAVYATDENVEKFTREKQEKGIKEEAKPLGVYGEMTVKQLAGMYLKVPMSGDNSWVLTPKNVRVALRKAGVEVKESCITLPQEAITGPEEFNFRITVNGVKSVMVKGRVVLRHNDPSKDERIELPPTWLPTTKIKKTKQSAESLGDS</sequence>
<evidence type="ECO:0000256" key="6">
    <source>
        <dbReference type="ARBA" id="ARBA00023274"/>
    </source>
</evidence>
<gene>
    <name evidence="11" type="ORF">V1264_005799</name>
</gene>
<dbReference type="Pfam" id="PF01281">
    <property type="entry name" value="Ribosomal_L9_N"/>
    <property type="match status" value="1"/>
</dbReference>
<accession>A0AAN9G5U2</accession>
<evidence type="ECO:0000313" key="12">
    <source>
        <dbReference type="Proteomes" id="UP001374579"/>
    </source>
</evidence>
<evidence type="ECO:0000256" key="1">
    <source>
        <dbReference type="ARBA" id="ARBA00004173"/>
    </source>
</evidence>
<evidence type="ECO:0000313" key="11">
    <source>
        <dbReference type="EMBL" id="KAK7096513.1"/>
    </source>
</evidence>
<dbReference type="Gene3D" id="3.40.5.10">
    <property type="entry name" value="Ribosomal protein L9, N-terminal domain"/>
    <property type="match status" value="1"/>
</dbReference>
<keyword evidence="4" id="KW-0689">Ribosomal protein</keyword>
<dbReference type="GO" id="GO:1990904">
    <property type="term" value="C:ribonucleoprotein complex"/>
    <property type="evidence" value="ECO:0007669"/>
    <property type="project" value="UniProtKB-KW"/>
</dbReference>
<keyword evidence="12" id="KW-1185">Reference proteome</keyword>
<name>A0AAN9G5U2_9CAEN</name>
<evidence type="ECO:0000256" key="2">
    <source>
        <dbReference type="ARBA" id="ARBA00010605"/>
    </source>
</evidence>
<evidence type="ECO:0000256" key="3">
    <source>
        <dbReference type="ARBA" id="ARBA00022946"/>
    </source>
</evidence>
<dbReference type="GO" id="GO:0006412">
    <property type="term" value="P:translation"/>
    <property type="evidence" value="ECO:0007669"/>
    <property type="project" value="InterPro"/>
</dbReference>
<dbReference type="Pfam" id="PF22078">
    <property type="entry name" value="Ribosomal_bL9m_C"/>
    <property type="match status" value="1"/>
</dbReference>
<dbReference type="InterPro" id="IPR009027">
    <property type="entry name" value="Ribosomal_bL9/RNase_H1_N"/>
</dbReference>
<organism evidence="11 12">
    <name type="scientific">Littorina saxatilis</name>
    <dbReference type="NCBI Taxonomy" id="31220"/>
    <lineage>
        <taxon>Eukaryota</taxon>
        <taxon>Metazoa</taxon>
        <taxon>Spiralia</taxon>
        <taxon>Lophotrochozoa</taxon>
        <taxon>Mollusca</taxon>
        <taxon>Gastropoda</taxon>
        <taxon>Caenogastropoda</taxon>
        <taxon>Littorinimorpha</taxon>
        <taxon>Littorinoidea</taxon>
        <taxon>Littorinidae</taxon>
        <taxon>Littorina</taxon>
    </lineage>
</organism>
<dbReference type="PANTHER" id="PTHR21368">
    <property type="entry name" value="50S RIBOSOMAL PROTEIN L9"/>
    <property type="match status" value="1"/>
</dbReference>
<dbReference type="GO" id="GO:0005739">
    <property type="term" value="C:mitochondrion"/>
    <property type="evidence" value="ECO:0007669"/>
    <property type="project" value="UniProtKB-SubCell"/>
</dbReference>
<evidence type="ECO:0000259" key="9">
    <source>
        <dbReference type="Pfam" id="PF01281"/>
    </source>
</evidence>
<comment type="caution">
    <text evidence="11">The sequence shown here is derived from an EMBL/GenBank/DDBJ whole genome shotgun (WGS) entry which is preliminary data.</text>
</comment>
<keyword evidence="5" id="KW-0496">Mitochondrion</keyword>
<dbReference type="SUPFAM" id="SSF55658">
    <property type="entry name" value="L9 N-domain-like"/>
    <property type="match status" value="1"/>
</dbReference>
<keyword evidence="6" id="KW-0687">Ribonucleoprotein</keyword>
<dbReference type="GO" id="GO:0003735">
    <property type="term" value="F:structural constituent of ribosome"/>
    <property type="evidence" value="ECO:0007669"/>
    <property type="project" value="InterPro"/>
</dbReference>
<dbReference type="AlphaFoldDB" id="A0AAN9G5U2"/>
<comment type="similarity">
    <text evidence="2">Belongs to the bacterial ribosomal protein bL9 family.</text>
</comment>
<dbReference type="InterPro" id="IPR020070">
    <property type="entry name" value="Ribosomal_bL9_N"/>
</dbReference>
<keyword evidence="3" id="KW-0809">Transit peptide</keyword>
<feature type="domain" description="Ribosomal protein L9" evidence="9">
    <location>
        <begin position="79"/>
        <end position="123"/>
    </location>
</feature>
<evidence type="ECO:0000259" key="10">
    <source>
        <dbReference type="Pfam" id="PF22078"/>
    </source>
</evidence>
<feature type="domain" description="Large ribosomal subunit protein bL9m C-terminal" evidence="10">
    <location>
        <begin position="143"/>
        <end position="215"/>
    </location>
</feature>